<dbReference type="AlphaFoldDB" id="A0A972F9S6"/>
<reference evidence="1" key="1">
    <citation type="submission" date="2019-12" db="EMBL/GenBank/DDBJ databases">
        <title>Comparative genomics gives insights into the taxonomy of the Azoarcus-Aromatoleum group and reveals separate origins of nif in the plant-associated Azoarcus and non-plant-associated Aromatoleum sub-groups.</title>
        <authorList>
            <person name="Lafos M."/>
            <person name="Maluk M."/>
            <person name="Batista M."/>
            <person name="Junghare M."/>
            <person name="Carmona M."/>
            <person name="Faoro H."/>
            <person name="Cruz L.M."/>
            <person name="Battistoni F."/>
            <person name="De Souza E."/>
            <person name="Pedrosa F."/>
            <person name="Chen W.-M."/>
            <person name="Poole P.S."/>
            <person name="Dixon R.A."/>
            <person name="James E.K."/>
        </authorList>
    </citation>
    <scope>NUCLEOTIDE SEQUENCE</scope>
    <source>
        <strain evidence="1">NSC3</strain>
    </source>
</reference>
<evidence type="ECO:0000313" key="2">
    <source>
        <dbReference type="Proteomes" id="UP000599523"/>
    </source>
</evidence>
<dbReference type="EMBL" id="WTVM01000181">
    <property type="protein sequence ID" value="NMG04969.1"/>
    <property type="molecule type" value="Genomic_DNA"/>
</dbReference>
<dbReference type="RefSeq" id="WP_168989593.1">
    <property type="nucleotide sequence ID" value="NZ_CAWPHM010000090.1"/>
</dbReference>
<dbReference type="PANTHER" id="PTHR34875">
    <property type="entry name" value="UPF0237 PROTEIN MJ1558"/>
    <property type="match status" value="1"/>
</dbReference>
<dbReference type="InterPro" id="IPR050990">
    <property type="entry name" value="UPF0237/GcvR_regulator"/>
</dbReference>
<accession>A0A972F9S6</accession>
<dbReference type="PIRSF" id="PIRSF028103">
    <property type="entry name" value="GcvR"/>
    <property type="match status" value="1"/>
</dbReference>
<dbReference type="InterPro" id="IPR016867">
    <property type="entry name" value="GcvR"/>
</dbReference>
<dbReference type="PANTHER" id="PTHR34875:SF6">
    <property type="entry name" value="UPF0237 PROTEIN MJ1558"/>
    <property type="match status" value="1"/>
</dbReference>
<dbReference type="GO" id="GO:0006355">
    <property type="term" value="P:regulation of DNA-templated transcription"/>
    <property type="evidence" value="ECO:0007669"/>
    <property type="project" value="InterPro"/>
</dbReference>
<protein>
    <submittedName>
        <fullName evidence="1">Glycine cleavage system protein R</fullName>
    </submittedName>
</protein>
<gene>
    <name evidence="1" type="ORF">GPA21_18635</name>
</gene>
<organism evidence="1 2">
    <name type="scientific">Azoarcus taiwanensis</name>
    <dbReference type="NCBI Taxonomy" id="666964"/>
    <lineage>
        <taxon>Bacteria</taxon>
        <taxon>Pseudomonadati</taxon>
        <taxon>Pseudomonadota</taxon>
        <taxon>Betaproteobacteria</taxon>
        <taxon>Rhodocyclales</taxon>
        <taxon>Zoogloeaceae</taxon>
        <taxon>Azoarcus</taxon>
    </lineage>
</organism>
<dbReference type="CDD" id="cd04869">
    <property type="entry name" value="ACT_GcvR_2"/>
    <property type="match status" value="1"/>
</dbReference>
<dbReference type="Proteomes" id="UP000599523">
    <property type="component" value="Unassembled WGS sequence"/>
</dbReference>
<comment type="caution">
    <text evidence="1">The sequence shown here is derived from an EMBL/GenBank/DDBJ whole genome shotgun (WGS) entry which is preliminary data.</text>
</comment>
<dbReference type="Gene3D" id="3.30.70.260">
    <property type="match status" value="2"/>
</dbReference>
<dbReference type="InterPro" id="IPR045865">
    <property type="entry name" value="ACT-like_dom_sf"/>
</dbReference>
<name>A0A972F9S6_9RHOO</name>
<evidence type="ECO:0000313" key="1">
    <source>
        <dbReference type="EMBL" id="NMG04969.1"/>
    </source>
</evidence>
<sequence>MQTTLVITLIADDRPGLVENLSRIASEHGANWLESSFAQLAGKFAGILKLEVPQDSLNALEAALRGQPGFGIALEVAAASTTQATARRFHLSLIGHDRIGIVREVTQVLASHALNIERFESHVASAAMSSEPMFHAEIALNAPESLDVARLQVDLERLSADLMVDIELDADTA</sequence>
<keyword evidence="2" id="KW-1185">Reference proteome</keyword>
<proteinExistence type="predicted"/>
<dbReference type="Pfam" id="PF13740">
    <property type="entry name" value="ACT_6"/>
    <property type="match status" value="1"/>
</dbReference>
<dbReference type="SUPFAM" id="SSF55021">
    <property type="entry name" value="ACT-like"/>
    <property type="match status" value="2"/>
</dbReference>